<comment type="cofactor">
    <cofactor evidence="1">
        <name>[4Fe-4S] cluster</name>
        <dbReference type="ChEBI" id="CHEBI:49883"/>
    </cofactor>
</comment>
<evidence type="ECO:0000256" key="9">
    <source>
        <dbReference type="ARBA" id="ARBA00022806"/>
    </source>
</evidence>
<keyword evidence="6" id="KW-0547">Nucleotide-binding</keyword>
<evidence type="ECO:0000256" key="8">
    <source>
        <dbReference type="ARBA" id="ARBA00022801"/>
    </source>
</evidence>
<dbReference type="InterPro" id="IPR014013">
    <property type="entry name" value="Helic_SF1/SF2_ATP-bd_DinG/Rad3"/>
</dbReference>
<dbReference type="InterPro" id="IPR013020">
    <property type="entry name" value="Rad3/Chl1-like"/>
</dbReference>
<accession>A0ABR2IY00</accession>
<keyword evidence="11" id="KW-0408">Iron</keyword>
<comment type="similarity">
    <text evidence="3">Belongs to the helicase family. RAD3/XPD subfamily.</text>
</comment>
<reference evidence="20 21" key="1">
    <citation type="submission" date="2024-04" db="EMBL/GenBank/DDBJ databases">
        <title>Tritrichomonas musculus Genome.</title>
        <authorList>
            <person name="Alves-Ferreira E."/>
            <person name="Grigg M."/>
            <person name="Lorenzi H."/>
            <person name="Galac M."/>
        </authorList>
    </citation>
    <scope>NUCLEOTIDE SEQUENCE [LARGE SCALE GENOMIC DNA]</scope>
    <source>
        <strain evidence="20 21">EAF2021</strain>
    </source>
</reference>
<dbReference type="InterPro" id="IPR006554">
    <property type="entry name" value="Helicase-like_DEXD_c2"/>
</dbReference>
<keyword evidence="9 20" id="KW-0347">Helicase</keyword>
<evidence type="ECO:0000256" key="1">
    <source>
        <dbReference type="ARBA" id="ARBA00001966"/>
    </source>
</evidence>
<dbReference type="InterPro" id="IPR027417">
    <property type="entry name" value="P-loop_NTPase"/>
</dbReference>
<evidence type="ECO:0000313" key="20">
    <source>
        <dbReference type="EMBL" id="KAK8870381.1"/>
    </source>
</evidence>
<keyword evidence="4" id="KW-0004">4Fe-4S</keyword>
<dbReference type="PANTHER" id="PTHR11472:SF1">
    <property type="entry name" value="GENERAL TRANSCRIPTION AND DNA REPAIR FACTOR IIH HELICASE SUBUNIT XPD"/>
    <property type="match status" value="1"/>
</dbReference>
<comment type="subcellular location">
    <subcellularLocation>
        <location evidence="2">Nucleus</location>
    </subcellularLocation>
</comment>
<organism evidence="20 21">
    <name type="scientific">Tritrichomonas musculus</name>
    <dbReference type="NCBI Taxonomy" id="1915356"/>
    <lineage>
        <taxon>Eukaryota</taxon>
        <taxon>Metamonada</taxon>
        <taxon>Parabasalia</taxon>
        <taxon>Tritrichomonadida</taxon>
        <taxon>Tritrichomonadidae</taxon>
        <taxon>Tritrichomonas</taxon>
    </lineage>
</organism>
<dbReference type="InterPro" id="IPR010643">
    <property type="entry name" value="HBB"/>
</dbReference>
<evidence type="ECO:0000256" key="13">
    <source>
        <dbReference type="ARBA" id="ARBA00023125"/>
    </source>
</evidence>
<dbReference type="Gene3D" id="3.40.50.300">
    <property type="entry name" value="P-loop containing nucleotide triphosphate hydrolases"/>
    <property type="match status" value="2"/>
</dbReference>
<dbReference type="Pfam" id="PF13307">
    <property type="entry name" value="Helicase_C_2"/>
    <property type="match status" value="1"/>
</dbReference>
<evidence type="ECO:0000256" key="14">
    <source>
        <dbReference type="ARBA" id="ARBA00023204"/>
    </source>
</evidence>
<comment type="catalytic activity">
    <reaction evidence="18">
        <text>ATP + H2O = ADP + phosphate + H(+)</text>
        <dbReference type="Rhea" id="RHEA:13065"/>
        <dbReference type="ChEBI" id="CHEBI:15377"/>
        <dbReference type="ChEBI" id="CHEBI:15378"/>
        <dbReference type="ChEBI" id="CHEBI:30616"/>
        <dbReference type="ChEBI" id="CHEBI:43474"/>
        <dbReference type="ChEBI" id="CHEBI:456216"/>
        <dbReference type="EC" id="5.6.2.3"/>
    </reaction>
</comment>
<dbReference type="SMART" id="SM00488">
    <property type="entry name" value="DEXDc2"/>
    <property type="match status" value="1"/>
</dbReference>
<protein>
    <recommendedName>
        <fullName evidence="17">DNA 5'-3' helicase</fullName>
        <ecNumber evidence="17">5.6.2.3</ecNumber>
    </recommendedName>
</protein>
<keyword evidence="21" id="KW-1185">Reference proteome</keyword>
<feature type="domain" description="Helicase ATP-binding" evidence="19">
    <location>
        <begin position="8"/>
        <end position="289"/>
    </location>
</feature>
<comment type="caution">
    <text evidence="20">The sequence shown here is derived from an EMBL/GenBank/DDBJ whole genome shotgun (WGS) entry which is preliminary data.</text>
</comment>
<evidence type="ECO:0000256" key="7">
    <source>
        <dbReference type="ARBA" id="ARBA00022763"/>
    </source>
</evidence>
<evidence type="ECO:0000256" key="2">
    <source>
        <dbReference type="ARBA" id="ARBA00004123"/>
    </source>
</evidence>
<dbReference type="PANTHER" id="PTHR11472">
    <property type="entry name" value="DNA REPAIR DEAD HELICASE RAD3/XP-D SUBFAMILY MEMBER"/>
    <property type="match status" value="1"/>
</dbReference>
<dbReference type="Pfam" id="PF06777">
    <property type="entry name" value="HBB"/>
    <property type="match status" value="1"/>
</dbReference>
<evidence type="ECO:0000256" key="3">
    <source>
        <dbReference type="ARBA" id="ARBA00009146"/>
    </source>
</evidence>
<proteinExistence type="inferred from homology"/>
<evidence type="ECO:0000256" key="6">
    <source>
        <dbReference type="ARBA" id="ARBA00022741"/>
    </source>
</evidence>
<keyword evidence="5" id="KW-0479">Metal-binding</keyword>
<dbReference type="Proteomes" id="UP001470230">
    <property type="component" value="Unassembled WGS sequence"/>
</dbReference>
<keyword evidence="13" id="KW-0238">DNA-binding</keyword>
<dbReference type="InterPro" id="IPR045028">
    <property type="entry name" value="DinG/Rad3-like"/>
</dbReference>
<evidence type="ECO:0000256" key="4">
    <source>
        <dbReference type="ARBA" id="ARBA00022485"/>
    </source>
</evidence>
<keyword evidence="15" id="KW-0413">Isomerase</keyword>
<keyword evidence="14" id="KW-0234">DNA repair</keyword>
<dbReference type="GO" id="GO:0004386">
    <property type="term" value="F:helicase activity"/>
    <property type="evidence" value="ECO:0007669"/>
    <property type="project" value="UniProtKB-KW"/>
</dbReference>
<gene>
    <name evidence="20" type="ORF">M9Y10_008263</name>
</gene>
<dbReference type="InterPro" id="IPR001945">
    <property type="entry name" value="RAD3/XPD"/>
</dbReference>
<dbReference type="EC" id="5.6.2.3" evidence="17"/>
<evidence type="ECO:0000256" key="18">
    <source>
        <dbReference type="ARBA" id="ARBA00048954"/>
    </source>
</evidence>
<dbReference type="PRINTS" id="PR00852">
    <property type="entry name" value="XRODRMPGMNTD"/>
</dbReference>
<dbReference type="Pfam" id="PF06733">
    <property type="entry name" value="DEAD_2"/>
    <property type="match status" value="1"/>
</dbReference>
<name>A0ABR2IY00_9EUKA</name>
<keyword evidence="16" id="KW-0539">Nucleus</keyword>
<evidence type="ECO:0000256" key="11">
    <source>
        <dbReference type="ARBA" id="ARBA00023004"/>
    </source>
</evidence>
<evidence type="ECO:0000256" key="10">
    <source>
        <dbReference type="ARBA" id="ARBA00022840"/>
    </source>
</evidence>
<keyword evidence="7" id="KW-0227">DNA damage</keyword>
<evidence type="ECO:0000256" key="5">
    <source>
        <dbReference type="ARBA" id="ARBA00022723"/>
    </source>
</evidence>
<dbReference type="PROSITE" id="PS51193">
    <property type="entry name" value="HELICASE_ATP_BIND_2"/>
    <property type="match status" value="1"/>
</dbReference>
<evidence type="ECO:0000256" key="15">
    <source>
        <dbReference type="ARBA" id="ARBA00023235"/>
    </source>
</evidence>
<dbReference type="InterPro" id="IPR010614">
    <property type="entry name" value="RAD3-like_helicase_DEAD"/>
</dbReference>
<dbReference type="SMART" id="SM00491">
    <property type="entry name" value="HELICc2"/>
    <property type="match status" value="1"/>
</dbReference>
<evidence type="ECO:0000256" key="16">
    <source>
        <dbReference type="ARBA" id="ARBA00023242"/>
    </source>
</evidence>
<evidence type="ECO:0000256" key="17">
    <source>
        <dbReference type="ARBA" id="ARBA00044969"/>
    </source>
</evidence>
<dbReference type="NCBIfam" id="TIGR00604">
    <property type="entry name" value="rad3"/>
    <property type="match status" value="1"/>
</dbReference>
<keyword evidence="12" id="KW-0411">Iron-sulfur</keyword>
<evidence type="ECO:0000259" key="19">
    <source>
        <dbReference type="PROSITE" id="PS51193"/>
    </source>
</evidence>
<keyword evidence="8" id="KW-0378">Hydrolase</keyword>
<dbReference type="InterPro" id="IPR006555">
    <property type="entry name" value="ATP-dep_Helicase_C"/>
</dbReference>
<evidence type="ECO:0000313" key="21">
    <source>
        <dbReference type="Proteomes" id="UP001470230"/>
    </source>
</evidence>
<keyword evidence="10" id="KW-0067">ATP-binding</keyword>
<dbReference type="EMBL" id="JAPFFF010000014">
    <property type="protein sequence ID" value="KAK8870381.1"/>
    <property type="molecule type" value="Genomic_DNA"/>
</dbReference>
<evidence type="ECO:0000256" key="12">
    <source>
        <dbReference type="ARBA" id="ARBA00023014"/>
    </source>
</evidence>
<sequence>MTIFQIYDLDVIFPYQSMYPEQKEFMGQLKLSFDANGSSILELPSGCGKNITVFSLVLSYLAEHPNIGPLVYCVSSKASLYRAIRDLEIVHKARVLKSNHEFDTKFHAVPFLSRELSCLNPNALTNPSIPIFCAQSTFPWSESKCPFYENTPDSLPEGVISIEDLHTFCQKNHSCPYYTARRLCKQANVIICSTEELVHPRGGLYLRKILPTNSIIVFEDANTIDDICCNSMSYCISKSCIEEAGNAAKLARKVLSRAKEHEQDLIQKAYKRLKDGLKIPDVEQIIPESIDIFKHPVIEEHRSIRPIPGSLRNSDVLIARIINFIQYLLQIFTNTDDFIFTSAQMLAEIAEIVFIEPEMLHFMTTAFSFFLMSLKVDLIENYIPLFVVLDFAAIISTYEDNISIFYDTHNPNNRDSEDEKYRTLQVVCLDASLAFSQILPFKRIVLTGETISPLSMYSQILNFEPTSIVDYTISSSRVNVLPIVVARGTDQTLLSSALDLSKNLNGINNYGRLISDIVKVVPDGIIGFFPSFPFMHEILEMWHQTGVLKSILDYKPLFIEYQNPVKTSLIIDNYKRAVENGRGGVFFGVSSGFASGEIDFSGPSGRCVILFGVPEPQKTSSIIKSRSEFLDKQFQISKEIFQIFNSMRIASRCFSKVLSSKNDYALVLLADPRYEKEDYMTSLSSWIRKNISNNSINQSVDDAIEQAKGFYLKMSQPFKHTKDSIILNGFQSWCKMYDLKFTTDELRDFISFLKDKEEFKRVPIDQSVFKNSDSMEKWFTNNWALFDQCLTKCHTEWQTIKKKAKEIQIQNI</sequence>